<protein>
    <submittedName>
        <fullName evidence="1">Uncharacterized protein</fullName>
    </submittedName>
</protein>
<dbReference type="STRING" id="1348612.A0A397JBH5"/>
<dbReference type="EMBL" id="PQFF01000102">
    <property type="protein sequence ID" value="RHZ82504.1"/>
    <property type="molecule type" value="Genomic_DNA"/>
</dbReference>
<name>A0A397JBH5_9GLOM</name>
<gene>
    <name evidence="1" type="ORF">Glove_109g387</name>
</gene>
<evidence type="ECO:0000313" key="1">
    <source>
        <dbReference type="EMBL" id="RHZ82504.1"/>
    </source>
</evidence>
<dbReference type="Proteomes" id="UP000266861">
    <property type="component" value="Unassembled WGS sequence"/>
</dbReference>
<dbReference type="OrthoDB" id="2440769at2759"/>
<organism evidence="1 2">
    <name type="scientific">Diversispora epigaea</name>
    <dbReference type="NCBI Taxonomy" id="1348612"/>
    <lineage>
        <taxon>Eukaryota</taxon>
        <taxon>Fungi</taxon>
        <taxon>Fungi incertae sedis</taxon>
        <taxon>Mucoromycota</taxon>
        <taxon>Glomeromycotina</taxon>
        <taxon>Glomeromycetes</taxon>
        <taxon>Diversisporales</taxon>
        <taxon>Diversisporaceae</taxon>
        <taxon>Diversispora</taxon>
    </lineage>
</organism>
<sequence>MLNNSIVNGDIKNRFGTYKVKWIDGPIEKWDIENYRMVKTISQYTKVCIGAFLYPIRIGWQTVFEQNKRQFYMHITEGHETNETQPGYRCTSGSKYTITSLYQRLFRTPLILGWDNEELLETSLKDVYFRAFGFKVEKFLIYVTNIGIGNNTNMMGLQKLYPSDYILDDRELRVWRTMLKAVGCYEFWSRNENSIIDQNILQDLYNNGFLQAIPKYINNVSKEFWKVFSKIIAKAQTYCNINGPGCPMLNKPIITRVRITEEMKKQFEKFFSDKNIVNLSSYRVDKNGLPLKYLKDKKETLWKNYFELYPDGMKRTTFLTKL</sequence>
<reference evidence="1 2" key="1">
    <citation type="submission" date="2018-08" db="EMBL/GenBank/DDBJ databases">
        <title>Genome and evolution of the arbuscular mycorrhizal fungus Diversispora epigaea (formerly Glomus versiforme) and its bacterial endosymbionts.</title>
        <authorList>
            <person name="Sun X."/>
            <person name="Fei Z."/>
            <person name="Harrison M."/>
        </authorList>
    </citation>
    <scope>NUCLEOTIDE SEQUENCE [LARGE SCALE GENOMIC DNA]</scope>
    <source>
        <strain evidence="1 2">IT104</strain>
    </source>
</reference>
<proteinExistence type="predicted"/>
<accession>A0A397JBH5</accession>
<keyword evidence="2" id="KW-1185">Reference proteome</keyword>
<evidence type="ECO:0000313" key="2">
    <source>
        <dbReference type="Proteomes" id="UP000266861"/>
    </source>
</evidence>
<comment type="caution">
    <text evidence="1">The sequence shown here is derived from an EMBL/GenBank/DDBJ whole genome shotgun (WGS) entry which is preliminary data.</text>
</comment>
<dbReference type="AlphaFoldDB" id="A0A397JBH5"/>